<feature type="compositionally biased region" description="Polar residues" evidence="4">
    <location>
        <begin position="1069"/>
        <end position="1084"/>
    </location>
</feature>
<dbReference type="Pfam" id="PF07989">
    <property type="entry name" value="Cnn_1N"/>
    <property type="match status" value="1"/>
</dbReference>
<feature type="coiled-coil region" evidence="3">
    <location>
        <begin position="293"/>
        <end position="320"/>
    </location>
</feature>
<feature type="compositionally biased region" description="Polar residues" evidence="4">
    <location>
        <begin position="993"/>
        <end position="1008"/>
    </location>
</feature>
<accession>A0A1Y2I263</accession>
<feature type="coiled-coil region" evidence="3">
    <location>
        <begin position="65"/>
        <end position="223"/>
    </location>
</feature>
<feature type="domain" description="Centrosomin N-terminal motif 1" evidence="5">
    <location>
        <begin position="64"/>
        <end position="134"/>
    </location>
</feature>
<evidence type="ECO:0000313" key="7">
    <source>
        <dbReference type="Proteomes" id="UP000193411"/>
    </source>
</evidence>
<dbReference type="GO" id="GO:0005737">
    <property type="term" value="C:cytoplasm"/>
    <property type="evidence" value="ECO:0007669"/>
    <property type="project" value="UniProtKB-SubCell"/>
</dbReference>
<dbReference type="STRING" id="765915.A0A1Y2I263"/>
<feature type="region of interest" description="Disordered" evidence="4">
    <location>
        <begin position="232"/>
        <end position="272"/>
    </location>
</feature>
<evidence type="ECO:0000256" key="4">
    <source>
        <dbReference type="SAM" id="MobiDB-lite"/>
    </source>
</evidence>
<organism evidence="6 7">
    <name type="scientific">Catenaria anguillulae PL171</name>
    <dbReference type="NCBI Taxonomy" id="765915"/>
    <lineage>
        <taxon>Eukaryota</taxon>
        <taxon>Fungi</taxon>
        <taxon>Fungi incertae sedis</taxon>
        <taxon>Blastocladiomycota</taxon>
        <taxon>Blastocladiomycetes</taxon>
        <taxon>Blastocladiales</taxon>
        <taxon>Catenariaceae</taxon>
        <taxon>Catenaria</taxon>
    </lineage>
</organism>
<feature type="region of interest" description="Disordered" evidence="4">
    <location>
        <begin position="1023"/>
        <end position="1118"/>
    </location>
</feature>
<dbReference type="GO" id="GO:0005200">
    <property type="term" value="F:structural constituent of cytoskeleton"/>
    <property type="evidence" value="ECO:0007669"/>
    <property type="project" value="TreeGrafter"/>
</dbReference>
<dbReference type="PANTHER" id="PTHR47357:SF1">
    <property type="entry name" value="SPINDLE POLE BODY COMPONENT 110"/>
    <property type="match status" value="1"/>
</dbReference>
<comment type="caution">
    <text evidence="6">The sequence shown here is derived from an EMBL/GenBank/DDBJ whole genome shotgun (WGS) entry which is preliminary data.</text>
</comment>
<feature type="coiled-coil region" evidence="3">
    <location>
        <begin position="519"/>
        <end position="585"/>
    </location>
</feature>
<feature type="coiled-coil region" evidence="3">
    <location>
        <begin position="353"/>
        <end position="430"/>
    </location>
</feature>
<name>A0A1Y2I263_9FUNG</name>
<keyword evidence="3" id="KW-0175">Coiled coil</keyword>
<dbReference type="AlphaFoldDB" id="A0A1Y2I263"/>
<dbReference type="OrthoDB" id="10255000at2759"/>
<feature type="compositionally biased region" description="Basic and acidic residues" evidence="4">
    <location>
        <begin position="29"/>
        <end position="39"/>
    </location>
</feature>
<feature type="region of interest" description="Disordered" evidence="4">
    <location>
        <begin position="1"/>
        <end position="45"/>
    </location>
</feature>
<proteinExistence type="predicted"/>
<evidence type="ECO:0000313" key="6">
    <source>
        <dbReference type="EMBL" id="ORZ40957.1"/>
    </source>
</evidence>
<sequence>MMFGHGPPRTPSKRHSGPHGPGGSPIDLLSEHIGDDHDTPNISALESPLAPRSAGNLLVGKGMTLKEQEQVIDSLRKENYQLRMKIYFLEDRLGNMAPQHMNEALKENVELRVQLHRSQSECAKLRDDLTSAQQNSPEAVAKLAERERTLRDQVSTLTQHAERLELQLHDTRQAKLAVEDELTRTKDEAGRTRAALQLSTSEVDTLRTELAFAHNQIEGLRSQLVDAGVDLRRRPGTASPSVAAANRRRESQFSEAAGSSRRGSGLGSGSDRHELQTQIGHLQAQIAAQNLILQARETDLAEANNKVSTLSLELDTLDRELEMMRAGTANVDQGMLERLARDPGHAEALRIQLAEMHRQVSAKATEANALRRELDAKNHAHEGAVAGLMDAWTKDQAALKQQVAELKRKLIKAEGQVAEAQAMVKAADQAKAVAEAMANRTERHAVQASAEQNEDLARAGAEVDRLTELVKSKSHEVTLLQTEIADRVRAEADLRDELASLRKRVGSHVSAAKVTTSAVVQFESELARVSAEMREAEAKWRAEVAARCAAEERELSRVAELDKKLRHANARAAELERHLKSTEEELCLLAKDRDTDAQAAQDSATRSAQADRHKDTLEYRRQLATLDKAATESRRHARKLAEELKSKDAELTKVRDQLTRWQGEAEAHHSKLTRMVTEAKEELARVKRGQAAAGGTASEVDVPAAVAAKYRALTKEHAEVVEQLRRTRAEVKQLAQGQQSSGGGAALFKTVTRVLAAIGSPTDSLSPSTPASILEDHVLHQVNQLMQVKSSFDARVRQLEDHWTSEFNLFMGKLDRKLAQMDRCESAIRTVTHQVRHMKDTVTRVTAHAQQAEQRRKVAEQELAMAQAELKQQQQQSARGSSVAPEVVDRVRKLEHVVRETEDRARMERHGAKQKVEQLYHTIRDLERQLEAARKMNVEYQDLLQHQRQKLELALNAPSDRRFERLKEELREIRKHETTLSSNAHGSSKSASTHAAESSIKSTVTSRQAEPDALMAEALDKLQLNGDLPPPNRACSRAAASAHGQHQSDTELQFAASLRHHSSLSSSHNPFTSRPPSRPQSTAIPSRHASATGAQFNGSAEIENWRRASLQSRPRGAP</sequence>
<dbReference type="PANTHER" id="PTHR47357">
    <property type="entry name" value="COP1-INTERACTIVE PROTEIN 1"/>
    <property type="match status" value="1"/>
</dbReference>
<comment type="subcellular location">
    <subcellularLocation>
        <location evidence="1">Cytoplasm</location>
    </subcellularLocation>
</comment>
<keyword evidence="2" id="KW-0963">Cytoplasm</keyword>
<feature type="region of interest" description="Disordered" evidence="4">
    <location>
        <begin position="975"/>
        <end position="1009"/>
    </location>
</feature>
<dbReference type="EMBL" id="MCFL01000002">
    <property type="protein sequence ID" value="ORZ40957.1"/>
    <property type="molecule type" value="Genomic_DNA"/>
</dbReference>
<evidence type="ECO:0000256" key="3">
    <source>
        <dbReference type="SAM" id="Coils"/>
    </source>
</evidence>
<evidence type="ECO:0000256" key="2">
    <source>
        <dbReference type="ARBA" id="ARBA00022490"/>
    </source>
</evidence>
<keyword evidence="7" id="KW-1185">Reference proteome</keyword>
<gene>
    <name evidence="6" type="ORF">BCR44DRAFT_65439</name>
</gene>
<dbReference type="InterPro" id="IPR012943">
    <property type="entry name" value="Cnn_1N"/>
</dbReference>
<dbReference type="Gene3D" id="1.20.5.170">
    <property type="match status" value="1"/>
</dbReference>
<evidence type="ECO:0000259" key="5">
    <source>
        <dbReference type="Pfam" id="PF07989"/>
    </source>
</evidence>
<dbReference type="Proteomes" id="UP000193411">
    <property type="component" value="Unassembled WGS sequence"/>
</dbReference>
<protein>
    <recommendedName>
        <fullName evidence="5">Centrosomin N-terminal motif 1 domain-containing protein</fullName>
    </recommendedName>
</protein>
<feature type="compositionally biased region" description="Low complexity" evidence="4">
    <location>
        <begin position="981"/>
        <end position="992"/>
    </location>
</feature>
<reference evidence="6 7" key="1">
    <citation type="submission" date="2016-07" db="EMBL/GenBank/DDBJ databases">
        <title>Pervasive Adenine N6-methylation of Active Genes in Fungi.</title>
        <authorList>
            <consortium name="DOE Joint Genome Institute"/>
            <person name="Mondo S.J."/>
            <person name="Dannebaum R.O."/>
            <person name="Kuo R.C."/>
            <person name="Labutti K."/>
            <person name="Haridas S."/>
            <person name="Kuo A."/>
            <person name="Salamov A."/>
            <person name="Ahrendt S.R."/>
            <person name="Lipzen A."/>
            <person name="Sullivan W."/>
            <person name="Andreopoulos W.B."/>
            <person name="Clum A."/>
            <person name="Lindquist E."/>
            <person name="Daum C."/>
            <person name="Ramamoorthy G.K."/>
            <person name="Gryganskyi A."/>
            <person name="Culley D."/>
            <person name="Magnuson J.K."/>
            <person name="James T.Y."/>
            <person name="O'Malley M.A."/>
            <person name="Stajich J.E."/>
            <person name="Spatafora J.W."/>
            <person name="Visel A."/>
            <person name="Grigoriev I.V."/>
        </authorList>
    </citation>
    <scope>NUCLEOTIDE SEQUENCE [LARGE SCALE GENOMIC DNA]</scope>
    <source>
        <strain evidence="6 7">PL171</strain>
    </source>
</reference>
<evidence type="ECO:0000256" key="1">
    <source>
        <dbReference type="ARBA" id="ARBA00004496"/>
    </source>
</evidence>
<feature type="coiled-coil region" evidence="3">
    <location>
        <begin position="909"/>
        <end position="950"/>
    </location>
</feature>
<dbReference type="GO" id="GO:0005815">
    <property type="term" value="C:microtubule organizing center"/>
    <property type="evidence" value="ECO:0007669"/>
    <property type="project" value="InterPro"/>
</dbReference>
<feature type="coiled-coil region" evidence="3">
    <location>
        <begin position="842"/>
        <end position="876"/>
    </location>
</feature>